<dbReference type="Pfam" id="PF07200">
    <property type="entry name" value="Mod_r"/>
    <property type="match status" value="1"/>
</dbReference>
<dbReference type="GO" id="GO:0000813">
    <property type="term" value="C:ESCRT I complex"/>
    <property type="evidence" value="ECO:0007669"/>
    <property type="project" value="TreeGrafter"/>
</dbReference>
<evidence type="ECO:0000256" key="7">
    <source>
        <dbReference type="SAM" id="Coils"/>
    </source>
</evidence>
<evidence type="ECO:0000256" key="3">
    <source>
        <dbReference type="ARBA" id="ARBA00022448"/>
    </source>
</evidence>
<dbReference type="GO" id="GO:0006623">
    <property type="term" value="P:protein targeting to vacuole"/>
    <property type="evidence" value="ECO:0007669"/>
    <property type="project" value="TreeGrafter"/>
</dbReference>
<dbReference type="Gene3D" id="1.10.287.660">
    <property type="entry name" value="Helix hairpin bin"/>
    <property type="match status" value="1"/>
</dbReference>
<evidence type="ECO:0000256" key="6">
    <source>
        <dbReference type="PROSITE-ProRule" id="PRU00646"/>
    </source>
</evidence>
<dbReference type="GO" id="GO:0043162">
    <property type="term" value="P:ubiquitin-dependent protein catabolic process via the multivesicular body sorting pathway"/>
    <property type="evidence" value="ECO:0007669"/>
    <property type="project" value="TreeGrafter"/>
</dbReference>
<dbReference type="PANTHER" id="PTHR13678">
    <property type="entry name" value="VACUOLAR PROTEIN SORTING-ASSOCIATED PROTEIN 37"/>
    <property type="match status" value="1"/>
</dbReference>
<keyword evidence="5 6" id="KW-0653">Protein transport</keyword>
<comment type="similarity">
    <text evidence="2">Belongs to the VPS37 family.</text>
</comment>
<dbReference type="EMBL" id="KE560959">
    <property type="protein sequence ID" value="EPZ34436.1"/>
    <property type="molecule type" value="Genomic_DNA"/>
</dbReference>
<reference evidence="9 11" key="1">
    <citation type="journal article" date="2013" name="Curr. Biol.">
        <title>Shared signatures of parasitism and phylogenomics unite Cryptomycota and microsporidia.</title>
        <authorList>
            <person name="James T.Y."/>
            <person name="Pelin A."/>
            <person name="Bonen L."/>
            <person name="Ahrendt S."/>
            <person name="Sain D."/>
            <person name="Corradi N."/>
            <person name="Stajich J.E."/>
        </authorList>
    </citation>
    <scope>NUCLEOTIDE SEQUENCE [LARGE SCALE GENOMIC DNA]</scope>
    <source>
        <strain evidence="9 11">CSF55</strain>
        <strain evidence="9 11">CSF55</strain>
    </source>
</reference>
<dbReference type="InterPro" id="IPR009851">
    <property type="entry name" value="Mod_r"/>
</dbReference>
<evidence type="ECO:0000256" key="4">
    <source>
        <dbReference type="ARBA" id="ARBA00022753"/>
    </source>
</evidence>
<proteinExistence type="inferred from homology"/>
<dbReference type="SUPFAM" id="SSF54495">
    <property type="entry name" value="UBC-like"/>
    <property type="match status" value="1"/>
</dbReference>
<dbReference type="InterPro" id="IPR029012">
    <property type="entry name" value="Helix_hairpin_bin_sf"/>
</dbReference>
<dbReference type="OrthoDB" id="10260857at2759"/>
<comment type="subcellular location">
    <subcellularLocation>
        <location evidence="1">Endosome</location>
    </subcellularLocation>
</comment>
<organism evidence="9 11">
    <name type="scientific">Rozella allomycis (strain CSF55)</name>
    <dbReference type="NCBI Taxonomy" id="988480"/>
    <lineage>
        <taxon>Eukaryota</taxon>
        <taxon>Fungi</taxon>
        <taxon>Fungi incertae sedis</taxon>
        <taxon>Cryptomycota</taxon>
        <taxon>Cryptomycota incertae sedis</taxon>
        <taxon>Rozella</taxon>
    </lineage>
</organism>
<dbReference type="AlphaFoldDB" id="A0A075B0S8"/>
<dbReference type="GO" id="GO:0006612">
    <property type="term" value="P:protein targeting to membrane"/>
    <property type="evidence" value="ECO:0007669"/>
    <property type="project" value="TreeGrafter"/>
</dbReference>
<name>A0A075B0S8_ROZAC</name>
<accession>A0A075B0S8</accession>
<dbReference type="SUPFAM" id="SSF140111">
    <property type="entry name" value="Endosomal sorting complex assembly domain"/>
    <property type="match status" value="1"/>
</dbReference>
<dbReference type="Proteomes" id="UP000281549">
    <property type="component" value="Unassembled WGS sequence"/>
</dbReference>
<dbReference type="OMA" id="HPWCNEH"/>
<keyword evidence="7" id="KW-0175">Coiled coil</keyword>
<evidence type="ECO:0000313" key="12">
    <source>
        <dbReference type="Proteomes" id="UP000281549"/>
    </source>
</evidence>
<keyword evidence="3 6" id="KW-0813">Transport</keyword>
<keyword evidence="4" id="KW-0967">Endosome</keyword>
<evidence type="ECO:0000313" key="10">
    <source>
        <dbReference type="EMBL" id="RKP20620.1"/>
    </source>
</evidence>
<dbReference type="PANTHER" id="PTHR13678:SF2">
    <property type="entry name" value="VACUOLAR PROTEIN SORTING-ASSOCIATED PROTEIN 37A"/>
    <property type="match status" value="1"/>
</dbReference>
<dbReference type="EMBL" id="ML005039">
    <property type="protein sequence ID" value="RKP20620.1"/>
    <property type="molecule type" value="Genomic_DNA"/>
</dbReference>
<evidence type="ECO:0000313" key="11">
    <source>
        <dbReference type="Proteomes" id="UP000030755"/>
    </source>
</evidence>
<keyword evidence="11" id="KW-1185">Reference proteome</keyword>
<dbReference type="CDD" id="cd11685">
    <property type="entry name" value="UEV_TSG101-like"/>
    <property type="match status" value="1"/>
</dbReference>
<evidence type="ECO:0000256" key="2">
    <source>
        <dbReference type="ARBA" id="ARBA00007617"/>
    </source>
</evidence>
<reference evidence="12" key="2">
    <citation type="journal article" date="2018" name="Nat. Microbiol.">
        <title>Leveraging single-cell genomics to expand the fungal tree of life.</title>
        <authorList>
            <person name="Ahrendt S.R."/>
            <person name="Quandt C.A."/>
            <person name="Ciobanu D."/>
            <person name="Clum A."/>
            <person name="Salamov A."/>
            <person name="Andreopoulos B."/>
            <person name="Cheng J.F."/>
            <person name="Woyke T."/>
            <person name="Pelin A."/>
            <person name="Henrissat B."/>
            <person name="Reynolds N.K."/>
            <person name="Benny G.L."/>
            <person name="Smith M.E."/>
            <person name="James T.Y."/>
            <person name="Grigoriev I.V."/>
        </authorList>
    </citation>
    <scope>NUCLEOTIDE SEQUENCE [LARGE SCALE GENOMIC DNA]</scope>
    <source>
        <strain evidence="12">CSF55</strain>
    </source>
</reference>
<feature type="coiled-coil region" evidence="7">
    <location>
        <begin position="171"/>
        <end position="198"/>
    </location>
</feature>
<evidence type="ECO:0000313" key="9">
    <source>
        <dbReference type="EMBL" id="EPZ34436.1"/>
    </source>
</evidence>
<dbReference type="Proteomes" id="UP000030755">
    <property type="component" value="Unassembled WGS sequence"/>
</dbReference>
<dbReference type="PROSITE" id="PS51314">
    <property type="entry name" value="VPS37_C"/>
    <property type="match status" value="1"/>
</dbReference>
<evidence type="ECO:0000256" key="5">
    <source>
        <dbReference type="ARBA" id="ARBA00022927"/>
    </source>
</evidence>
<reference evidence="10" key="3">
    <citation type="submission" date="2018-08" db="EMBL/GenBank/DDBJ databases">
        <title>Leveraging single-cell genomics to expand the Fungal Tree of Life.</title>
        <authorList>
            <consortium name="DOE Joint Genome Institute"/>
            <person name="Ahrendt S.R."/>
            <person name="Quandt C.A."/>
            <person name="Ciobanu D."/>
            <person name="Clum A."/>
            <person name="Salamov A."/>
            <person name="Andreopoulos B."/>
            <person name="Cheng J.-F."/>
            <person name="Woyke T."/>
            <person name="Pelin A."/>
            <person name="Henrissat B."/>
            <person name="Reynolds N."/>
            <person name="Benny G.L."/>
            <person name="Smith M.E."/>
            <person name="James T.Y."/>
            <person name="Grigoriev I.V."/>
        </authorList>
    </citation>
    <scope>NUCLEOTIDE SEQUENCE</scope>
    <source>
        <strain evidence="10">CSF55</strain>
    </source>
</reference>
<dbReference type="InterPro" id="IPR037202">
    <property type="entry name" value="ESCRT_assembly_dom"/>
</dbReference>
<gene>
    <name evidence="9" type="ORF">O9G_000623</name>
    <name evidence="10" type="ORF">ROZALSC1DRAFT_27914</name>
</gene>
<protein>
    <recommendedName>
        <fullName evidence="8">VPS37 C-terminal domain-containing protein</fullName>
    </recommendedName>
</protein>
<feature type="domain" description="VPS37 C-terminal" evidence="8">
    <location>
        <begin position="189"/>
        <end position="267"/>
    </location>
</feature>
<dbReference type="InterPro" id="IPR016135">
    <property type="entry name" value="UBQ-conjugating_enzyme/RWD"/>
</dbReference>
<dbReference type="STRING" id="988480.A0A075B0S8"/>
<sequence length="267" mass="30621">MWSPRLPVDQKKNHITSLFALNLNAKEVEKDSRYEVTTGGFLLSITLSPDFPEKPPIISISPPTRHAWVSSSMCITGHDKIKNWDGNYLLGQIIKDITLEFQINPPGFMTNKSTVKDDFLELNTLKVSEIQDLLDDEEKLVAFFHGCTCVKNRQQSINDLKSSNINLCKKNLDLEAEIMTLRKEIGEMQKTFEDLQERIKPLTSMSDANIMAKLKTTFNEAETKSDEISRGFLQGSMGHENFLSEFYKERLTYHQAAIRLENWKTLK</sequence>
<dbReference type="HOGENOM" id="CLU_1042638_0_0_1"/>
<evidence type="ECO:0000259" key="8">
    <source>
        <dbReference type="PROSITE" id="PS51314"/>
    </source>
</evidence>
<evidence type="ECO:0000256" key="1">
    <source>
        <dbReference type="ARBA" id="ARBA00004177"/>
    </source>
</evidence>